<reference evidence="3 4" key="1">
    <citation type="journal article" date="2019" name="Int. J. Syst. Evol. Microbiol.">
        <title>The Global Catalogue of Microorganisms (GCM) 10K type strain sequencing project: providing services to taxonomists for standard genome sequencing and annotation.</title>
        <authorList>
            <consortium name="The Broad Institute Genomics Platform"/>
            <consortium name="The Broad Institute Genome Sequencing Center for Infectious Disease"/>
            <person name="Wu L."/>
            <person name="Ma J."/>
        </authorList>
    </citation>
    <scope>NUCLEOTIDE SEQUENCE [LARGE SCALE GENOMIC DNA]</scope>
    <source>
        <strain evidence="3 4">JCM 14303</strain>
    </source>
</reference>
<dbReference type="PANTHER" id="PTHR48090">
    <property type="entry name" value="UNDECAPRENYL-PHOSPHATE 4-DEOXY-4-FORMAMIDO-L-ARABINOSE TRANSFERASE-RELATED"/>
    <property type="match status" value="1"/>
</dbReference>
<dbReference type="EMBL" id="BAAANC010000002">
    <property type="protein sequence ID" value="GAA1535777.1"/>
    <property type="molecule type" value="Genomic_DNA"/>
</dbReference>
<accession>A0ABN2BB22</accession>
<dbReference type="PANTHER" id="PTHR48090:SF7">
    <property type="entry name" value="RFBJ PROTEIN"/>
    <property type="match status" value="1"/>
</dbReference>
<name>A0ABN2BB22_9ACTN</name>
<dbReference type="Pfam" id="PF00535">
    <property type="entry name" value="Glycos_transf_2"/>
    <property type="match status" value="1"/>
</dbReference>
<dbReference type="Gene3D" id="3.90.550.10">
    <property type="entry name" value="Spore Coat Polysaccharide Biosynthesis Protein SpsA, Chain A"/>
    <property type="match status" value="1"/>
</dbReference>
<dbReference type="InterPro" id="IPR001173">
    <property type="entry name" value="Glyco_trans_2-like"/>
</dbReference>
<evidence type="ECO:0000259" key="2">
    <source>
        <dbReference type="Pfam" id="PF00535"/>
    </source>
</evidence>
<evidence type="ECO:0000313" key="4">
    <source>
        <dbReference type="Proteomes" id="UP001500363"/>
    </source>
</evidence>
<sequence>MFNGKTLSVVLPTYNEKDSIADVIRRFDKLGVVDDILVINNNAAEGTSEEVASTNAREIIETTQGYGAAIRRGLREVDTDLVCVCEPDGTFNPEDLLKLLSFSAECDVVVGSRTVSNFIWDGANMGWFLQFGNWAVAKMLEVLFNTASMSDVGCTFRVITREHVKTISDRATLNGSAFGLEMLLTSVVTRARMVQIPVNYHPRVGVSSVTGDFGKTVTLGLEMIRLILKTRLKTLGRRPRRATTTANASV</sequence>
<evidence type="ECO:0000256" key="1">
    <source>
        <dbReference type="ARBA" id="ARBA00006739"/>
    </source>
</evidence>
<organism evidence="3 4">
    <name type="scientific">Kribbella lupini</name>
    <dbReference type="NCBI Taxonomy" id="291602"/>
    <lineage>
        <taxon>Bacteria</taxon>
        <taxon>Bacillati</taxon>
        <taxon>Actinomycetota</taxon>
        <taxon>Actinomycetes</taxon>
        <taxon>Propionibacteriales</taxon>
        <taxon>Kribbellaceae</taxon>
        <taxon>Kribbella</taxon>
    </lineage>
</organism>
<proteinExistence type="inferred from homology"/>
<gene>
    <name evidence="3" type="ORF">GCM10009741_42910</name>
</gene>
<dbReference type="CDD" id="cd04179">
    <property type="entry name" value="DPM_DPG-synthase_like"/>
    <property type="match status" value="1"/>
</dbReference>
<comment type="caution">
    <text evidence="3">The sequence shown here is derived from an EMBL/GenBank/DDBJ whole genome shotgun (WGS) entry which is preliminary data.</text>
</comment>
<dbReference type="Proteomes" id="UP001500363">
    <property type="component" value="Unassembled WGS sequence"/>
</dbReference>
<keyword evidence="4" id="KW-1185">Reference proteome</keyword>
<dbReference type="InterPro" id="IPR029044">
    <property type="entry name" value="Nucleotide-diphossugar_trans"/>
</dbReference>
<feature type="domain" description="Glycosyltransferase 2-like" evidence="2">
    <location>
        <begin position="8"/>
        <end position="165"/>
    </location>
</feature>
<protein>
    <recommendedName>
        <fullName evidence="2">Glycosyltransferase 2-like domain-containing protein</fullName>
    </recommendedName>
</protein>
<dbReference type="InterPro" id="IPR050256">
    <property type="entry name" value="Glycosyltransferase_2"/>
</dbReference>
<comment type="similarity">
    <text evidence="1">Belongs to the glycosyltransferase 2 family.</text>
</comment>
<dbReference type="SUPFAM" id="SSF53448">
    <property type="entry name" value="Nucleotide-diphospho-sugar transferases"/>
    <property type="match status" value="1"/>
</dbReference>
<evidence type="ECO:0000313" key="3">
    <source>
        <dbReference type="EMBL" id="GAA1535777.1"/>
    </source>
</evidence>